<organism evidence="4 5">
    <name type="scientific">Thioclava indica</name>
    <dbReference type="NCBI Taxonomy" id="1353528"/>
    <lineage>
        <taxon>Bacteria</taxon>
        <taxon>Pseudomonadati</taxon>
        <taxon>Pseudomonadota</taxon>
        <taxon>Alphaproteobacteria</taxon>
        <taxon>Rhodobacterales</taxon>
        <taxon>Paracoccaceae</taxon>
        <taxon>Thioclava</taxon>
    </lineage>
</organism>
<evidence type="ECO:0000313" key="5">
    <source>
        <dbReference type="Proteomes" id="UP000027471"/>
    </source>
</evidence>
<evidence type="ECO:0000313" key="4">
    <source>
        <dbReference type="EMBL" id="KEO61130.1"/>
    </source>
</evidence>
<dbReference type="GO" id="GO:0016758">
    <property type="term" value="F:hexosyltransferase activity"/>
    <property type="evidence" value="ECO:0007669"/>
    <property type="project" value="UniProtKB-ARBA"/>
</dbReference>
<comment type="caution">
    <text evidence="4">The sequence shown here is derived from an EMBL/GenBank/DDBJ whole genome shotgun (WGS) entry which is preliminary data.</text>
</comment>
<evidence type="ECO:0000256" key="1">
    <source>
        <dbReference type="ARBA" id="ARBA00022676"/>
    </source>
</evidence>
<evidence type="ECO:0000256" key="2">
    <source>
        <dbReference type="ARBA" id="ARBA00022679"/>
    </source>
</evidence>
<keyword evidence="5" id="KW-1185">Reference proteome</keyword>
<keyword evidence="1" id="KW-0328">Glycosyltransferase</keyword>
<dbReference type="Pfam" id="PF00535">
    <property type="entry name" value="Glycos_transf_2"/>
    <property type="match status" value="1"/>
</dbReference>
<name>A0A074JZ28_9RHOB</name>
<evidence type="ECO:0000259" key="3">
    <source>
        <dbReference type="Pfam" id="PF00535"/>
    </source>
</evidence>
<dbReference type="InterPro" id="IPR001173">
    <property type="entry name" value="Glyco_trans_2-like"/>
</dbReference>
<accession>A0A074JZ28</accession>
<protein>
    <recommendedName>
        <fullName evidence="3">Glycosyltransferase 2-like domain-containing protein</fullName>
    </recommendedName>
</protein>
<keyword evidence="2" id="KW-0808">Transferase</keyword>
<gene>
    <name evidence="4" type="ORF">DT23_10365</name>
</gene>
<dbReference type="STRING" id="1353528.DT23_10365"/>
<proteinExistence type="predicted"/>
<dbReference type="eggNOG" id="COG1216">
    <property type="taxonomic scope" value="Bacteria"/>
</dbReference>
<dbReference type="PANTHER" id="PTHR22916">
    <property type="entry name" value="GLYCOSYLTRANSFERASE"/>
    <property type="match status" value="1"/>
</dbReference>
<dbReference type="PANTHER" id="PTHR22916:SF51">
    <property type="entry name" value="GLYCOSYLTRANSFERASE EPSH-RELATED"/>
    <property type="match status" value="1"/>
</dbReference>
<dbReference type="AlphaFoldDB" id="A0A074JZ28"/>
<dbReference type="EMBL" id="AUNB01000010">
    <property type="protein sequence ID" value="KEO61130.1"/>
    <property type="molecule type" value="Genomic_DNA"/>
</dbReference>
<sequence length="353" mass="40869">MIVRPGDQIILVDDGSTDATEAIIREFSEGTGFIDDVEVNHIFLGTNTYGGVGIGGNIGLREASRDTVFFVDGDDWLDVNAFREARSYWSLHELDIMIANYKEYDQKNDIFKKPSDSQRWNNINHSANLEELRQVAVSFIAVPWRKFYRREFLLENEILFPEGDFFFEDNPFHWDVCLYANSIGFFDKAICYHRINRPGQTMTSTGVELAAFFIHFDTIMNKIDKNRRDLKMSLSRWLLGNMTWQLDRISESALYIYFSQASRALQQIESSIWKEELATTESSKRIWTTANRLRDGDIWGLIDQWKLDKMRIAMTEARGVFSDALRTARENKKMLQGANAALLFEAIASRKEI</sequence>
<reference evidence="4 5" key="1">
    <citation type="journal article" date="2015" name="Antonie Van Leeuwenhoek">
        <title>Thioclava indica sp. nov., isolated from surface seawater of the Indian Ocean.</title>
        <authorList>
            <person name="Liu Y."/>
            <person name="Lai Q."/>
            <person name="Du J."/>
            <person name="Xu H."/>
            <person name="Jiang L."/>
            <person name="Shao Z."/>
        </authorList>
    </citation>
    <scope>NUCLEOTIDE SEQUENCE [LARGE SCALE GENOMIC DNA]</scope>
    <source>
        <strain evidence="4 5">DT23-4</strain>
    </source>
</reference>
<dbReference type="Gene3D" id="3.90.550.10">
    <property type="entry name" value="Spore Coat Polysaccharide Biosynthesis Protein SpsA, Chain A"/>
    <property type="match status" value="1"/>
</dbReference>
<dbReference type="SUPFAM" id="SSF53448">
    <property type="entry name" value="Nucleotide-diphospho-sugar transferases"/>
    <property type="match status" value="1"/>
</dbReference>
<dbReference type="CDD" id="cd00761">
    <property type="entry name" value="Glyco_tranf_GTA_type"/>
    <property type="match status" value="1"/>
</dbReference>
<feature type="domain" description="Glycosyltransferase 2-like" evidence="3">
    <location>
        <begin position="7"/>
        <end position="151"/>
    </location>
</feature>
<dbReference type="Proteomes" id="UP000027471">
    <property type="component" value="Unassembled WGS sequence"/>
</dbReference>
<dbReference type="InterPro" id="IPR029044">
    <property type="entry name" value="Nucleotide-diphossugar_trans"/>
</dbReference>